<evidence type="ECO:0000313" key="2">
    <source>
        <dbReference type="Proteomes" id="UP001295444"/>
    </source>
</evidence>
<name>A0AAD1VV13_PELCU</name>
<dbReference type="Proteomes" id="UP001295444">
    <property type="component" value="Chromosome 03"/>
</dbReference>
<accession>A0AAD1VV13</accession>
<dbReference type="EMBL" id="OW240914">
    <property type="protein sequence ID" value="CAH2274431.1"/>
    <property type="molecule type" value="Genomic_DNA"/>
</dbReference>
<evidence type="ECO:0000313" key="1">
    <source>
        <dbReference type="EMBL" id="CAH2274431.1"/>
    </source>
</evidence>
<proteinExistence type="predicted"/>
<organism evidence="1 2">
    <name type="scientific">Pelobates cultripes</name>
    <name type="common">Western spadefoot toad</name>
    <dbReference type="NCBI Taxonomy" id="61616"/>
    <lineage>
        <taxon>Eukaryota</taxon>
        <taxon>Metazoa</taxon>
        <taxon>Chordata</taxon>
        <taxon>Craniata</taxon>
        <taxon>Vertebrata</taxon>
        <taxon>Euteleostomi</taxon>
        <taxon>Amphibia</taxon>
        <taxon>Batrachia</taxon>
        <taxon>Anura</taxon>
        <taxon>Pelobatoidea</taxon>
        <taxon>Pelobatidae</taxon>
        <taxon>Pelobates</taxon>
    </lineage>
</organism>
<dbReference type="Gene3D" id="3.30.250.20">
    <property type="entry name" value="L1 transposable element, C-terminal domain"/>
    <property type="match status" value="1"/>
</dbReference>
<keyword evidence="2" id="KW-1185">Reference proteome</keyword>
<dbReference type="InterPro" id="IPR042566">
    <property type="entry name" value="L1_C"/>
</dbReference>
<sequence>MDARLTVTEADTRALRSDTEIIRNTIKGYEASQAHLTTWVNDLDNRDRRLNLHNFALKQDILRSARRMGTIRIDNQQISIYQDLSRYTLQARKALRPLTTALQAAGIPYRWGTLFPYAPAEDRTSASYGLLRTSLGSSAPYGFRKPRCRTGWLLNSCNKRQAHHLHHWAGTRAETGPNATVHGTNTRRDQRNKCCSNNTRAC</sequence>
<gene>
    <name evidence="1" type="ORF">PECUL_23A042432</name>
</gene>
<protein>
    <submittedName>
        <fullName evidence="1">Uncharacterized protein</fullName>
    </submittedName>
</protein>
<dbReference type="AlphaFoldDB" id="A0AAD1VV13"/>
<reference evidence="1" key="1">
    <citation type="submission" date="2022-03" db="EMBL/GenBank/DDBJ databases">
        <authorList>
            <person name="Alioto T."/>
            <person name="Alioto T."/>
            <person name="Gomez Garrido J."/>
        </authorList>
    </citation>
    <scope>NUCLEOTIDE SEQUENCE</scope>
</reference>